<organism evidence="3 4">
    <name type="scientific">Seiridium unicorne</name>
    <dbReference type="NCBI Taxonomy" id="138068"/>
    <lineage>
        <taxon>Eukaryota</taxon>
        <taxon>Fungi</taxon>
        <taxon>Dikarya</taxon>
        <taxon>Ascomycota</taxon>
        <taxon>Pezizomycotina</taxon>
        <taxon>Sordariomycetes</taxon>
        <taxon>Xylariomycetidae</taxon>
        <taxon>Amphisphaeriales</taxon>
        <taxon>Sporocadaceae</taxon>
        <taxon>Seiridium</taxon>
    </lineage>
</organism>
<comment type="caution">
    <text evidence="3">The sequence shown here is derived from an EMBL/GenBank/DDBJ whole genome shotgun (WGS) entry which is preliminary data.</text>
</comment>
<evidence type="ECO:0000313" key="4">
    <source>
        <dbReference type="Proteomes" id="UP001408356"/>
    </source>
</evidence>
<feature type="domain" description="Ubiquitin-like" evidence="2">
    <location>
        <begin position="180"/>
        <end position="237"/>
    </location>
</feature>
<keyword evidence="4" id="KW-1185">Reference proteome</keyword>
<accession>A0ABR2USY0</accession>
<evidence type="ECO:0000313" key="3">
    <source>
        <dbReference type="EMBL" id="KAK9417691.1"/>
    </source>
</evidence>
<sequence length="269" mass="28823">MAQPERLSGGDLGSREEQTGSSPIHLPPKVSDAVEMDNLSPDAKAQSETSTAAGALSSSTAGNTARDADPSQTPLPDKNGSVNTNPATTTNAEGSAQPSAKALGKAPAMSPESADQDAIGPADSNQEPSNPGELTVDILIIIPSTGNRHPFRINEKYLKKRNVNVTGVTEDGKMDPFSITVYTLKELVLREWRREWETPPREPTSIRLIKMGKMLDDKATLAQYDFSPSVTSIIHMTVKPQESVDEEEANKRLKEPGTQSGRSGCCVIL</sequence>
<dbReference type="EMBL" id="JARVKF010000396">
    <property type="protein sequence ID" value="KAK9417691.1"/>
    <property type="molecule type" value="Genomic_DNA"/>
</dbReference>
<dbReference type="PANTHER" id="PTHR13169">
    <property type="entry name" value="UBIQUITIN-LIKE PROTEIN 3 HCG-1 PROTEIN"/>
    <property type="match status" value="1"/>
</dbReference>
<dbReference type="InterPro" id="IPR040015">
    <property type="entry name" value="UBL3-like"/>
</dbReference>
<reference evidence="3 4" key="1">
    <citation type="journal article" date="2024" name="J. Plant Pathol.">
        <title>Sequence and assembly of the genome of Seiridium unicorne, isolate CBS 538.82, causal agent of cypress canker disease.</title>
        <authorList>
            <person name="Scali E."/>
            <person name="Rocca G.D."/>
            <person name="Danti R."/>
            <person name="Garbelotto M."/>
            <person name="Barberini S."/>
            <person name="Baroncelli R."/>
            <person name="Emiliani G."/>
        </authorList>
    </citation>
    <scope>NUCLEOTIDE SEQUENCE [LARGE SCALE GENOMIC DNA]</scope>
    <source>
        <strain evidence="3 4">BM-138-508</strain>
    </source>
</reference>
<dbReference type="InterPro" id="IPR039540">
    <property type="entry name" value="UBL3-like_ubiquitin_dom"/>
</dbReference>
<proteinExistence type="predicted"/>
<dbReference type="InterPro" id="IPR029071">
    <property type="entry name" value="Ubiquitin-like_domsf"/>
</dbReference>
<dbReference type="SUPFAM" id="SSF54236">
    <property type="entry name" value="Ubiquitin-like"/>
    <property type="match status" value="1"/>
</dbReference>
<dbReference type="Pfam" id="PF13881">
    <property type="entry name" value="Rad60-SLD_2"/>
    <property type="match status" value="1"/>
</dbReference>
<feature type="region of interest" description="Disordered" evidence="1">
    <location>
        <begin position="1"/>
        <end position="132"/>
    </location>
</feature>
<gene>
    <name evidence="3" type="ORF">SUNI508_01448</name>
</gene>
<feature type="compositionally biased region" description="Polar residues" evidence="1">
    <location>
        <begin position="70"/>
        <end position="98"/>
    </location>
</feature>
<name>A0ABR2USY0_9PEZI</name>
<dbReference type="Gene3D" id="3.10.20.90">
    <property type="entry name" value="Phosphatidylinositol 3-kinase Catalytic Subunit, Chain A, domain 1"/>
    <property type="match status" value="1"/>
</dbReference>
<dbReference type="PROSITE" id="PS50053">
    <property type="entry name" value="UBIQUITIN_2"/>
    <property type="match status" value="1"/>
</dbReference>
<dbReference type="PANTHER" id="PTHR13169:SF0">
    <property type="entry name" value="UBIQUITIN-LIKE PROTEIN 3"/>
    <property type="match status" value="1"/>
</dbReference>
<dbReference type="Proteomes" id="UP001408356">
    <property type="component" value="Unassembled WGS sequence"/>
</dbReference>
<feature type="compositionally biased region" description="Low complexity" evidence="1">
    <location>
        <begin position="47"/>
        <end position="65"/>
    </location>
</feature>
<feature type="region of interest" description="Disordered" evidence="1">
    <location>
        <begin position="241"/>
        <end position="263"/>
    </location>
</feature>
<evidence type="ECO:0000259" key="2">
    <source>
        <dbReference type="PROSITE" id="PS50053"/>
    </source>
</evidence>
<evidence type="ECO:0000256" key="1">
    <source>
        <dbReference type="SAM" id="MobiDB-lite"/>
    </source>
</evidence>
<dbReference type="InterPro" id="IPR000626">
    <property type="entry name" value="Ubiquitin-like_dom"/>
</dbReference>
<protein>
    <recommendedName>
        <fullName evidence="2">Ubiquitin-like domain-containing protein</fullName>
    </recommendedName>
</protein>